<protein>
    <recommendedName>
        <fullName evidence="6">T cell activation inhibitor, mitochondrial</fullName>
    </recommendedName>
</protein>
<gene>
    <name evidence="3" type="primary">LOC114050710</name>
    <name evidence="4" type="synonym">LOC114050709</name>
</gene>
<dbReference type="RefSeq" id="XP_027728380.1">
    <property type="nucleotide sequence ID" value="XM_027872579.1"/>
</dbReference>
<sequence length="491" mass="56760">MFFYMRPIRRLCLEKILPPWLLHSRTLSGAEAINALRPFYFAVHPDFFGQHPREREINENSLKKLSAYLENLQKPGFKSLKPTQLTFYVRETEQMSSDGHESLNALGFRAVTFTLHSRDLLSTVLDILNSCSLSTEHIPSSSANEASQAPSGAQRTFDRPIKWNKTYYSFTGFKDPEEELEKAQRMETSLVSWLDSNEKNAIKKLNSSLPLREELDRLKNQLSHQLLLSDIRWQRSWGIAHRCGQLHSLGRLAQQNLQVLQNVQGCTIIFTDRSGMSALGHIMLGTMDVHHQWTKLFERLPSYFALQRKLMLLEDRISHLLGGIQVVYVEELQPALTLEEYYSLLDGFYSRLLKSRPPFHPHSLRGLQMVLDSDRYSPSLHELGYFNIPTLCDPVSLPWFIFTKAAQARENMKRKDELKVIENELIHASIKKFSLKKLYKEPSISSAQMIACCERLLEQSLPYLEGMHVCVSHFYSVLQDGDLCIPWNWKN</sequence>
<dbReference type="GeneID" id="114050710"/>
<dbReference type="InterPro" id="IPR028031">
    <property type="entry name" value="DUF4460"/>
</dbReference>
<dbReference type="InterPro" id="IPR027986">
    <property type="entry name" value="TCAIM"/>
</dbReference>
<name>A0A4X2LJH6_VOMUR</name>
<dbReference type="Proteomes" id="UP000314987">
    <property type="component" value="Unassembled WGS sequence"/>
</dbReference>
<dbReference type="OrthoDB" id="4238at2759"/>
<reference evidence="3" key="2">
    <citation type="submission" date="2025-05" db="UniProtKB">
        <authorList>
            <consortium name="Ensembl"/>
        </authorList>
    </citation>
    <scope>IDENTIFICATION</scope>
</reference>
<evidence type="ECO:0008006" key="6">
    <source>
        <dbReference type="Google" id="ProtNLM"/>
    </source>
</evidence>
<evidence type="ECO:0000259" key="1">
    <source>
        <dbReference type="Pfam" id="PF14687"/>
    </source>
</evidence>
<evidence type="ECO:0000259" key="2">
    <source>
        <dbReference type="Pfam" id="PF14688"/>
    </source>
</evidence>
<dbReference type="Pfam" id="PF14688">
    <property type="entry name" value="DUF4461"/>
    <property type="match status" value="1"/>
</dbReference>
<evidence type="ECO:0000313" key="5">
    <source>
        <dbReference type="Proteomes" id="UP000314987"/>
    </source>
</evidence>
<evidence type="ECO:0000313" key="3">
    <source>
        <dbReference type="Ensembl" id="ENSVURP00010024083.1"/>
    </source>
</evidence>
<dbReference type="AlphaFoldDB" id="A0A4X2LJH6"/>
<dbReference type="Ensembl" id="ENSVURT00010034087.1">
    <property type="protein sequence ID" value="ENSVURP00010029938.1"/>
    <property type="gene ID" value="ENSVURG00010022880.1"/>
</dbReference>
<organism evidence="3 5">
    <name type="scientific">Vombatus ursinus</name>
    <name type="common">Common wombat</name>
    <dbReference type="NCBI Taxonomy" id="29139"/>
    <lineage>
        <taxon>Eukaryota</taxon>
        <taxon>Metazoa</taxon>
        <taxon>Chordata</taxon>
        <taxon>Craniata</taxon>
        <taxon>Vertebrata</taxon>
        <taxon>Euteleostomi</taxon>
        <taxon>Mammalia</taxon>
        <taxon>Metatheria</taxon>
        <taxon>Diprotodontia</taxon>
        <taxon>Vombatidae</taxon>
        <taxon>Vombatus</taxon>
    </lineage>
</organism>
<proteinExistence type="predicted"/>
<feature type="domain" description="DUF4460" evidence="1">
    <location>
        <begin position="24"/>
        <end position="133"/>
    </location>
</feature>
<feature type="domain" description="DUF4461" evidence="2">
    <location>
        <begin position="189"/>
        <end position="490"/>
    </location>
</feature>
<dbReference type="RefSeq" id="XP_027728383.1">
    <property type="nucleotide sequence ID" value="XM_027872582.1"/>
</dbReference>
<dbReference type="OMA" id="KLHISHY"/>
<dbReference type="Pfam" id="PF14687">
    <property type="entry name" value="DUF4460"/>
    <property type="match status" value="1"/>
</dbReference>
<evidence type="ECO:0000313" key="4">
    <source>
        <dbReference type="Ensembl" id="ENSVURP00010029938.1"/>
    </source>
</evidence>
<keyword evidence="5" id="KW-1185">Reference proteome</keyword>
<accession>A0A4X2LJH6</accession>
<dbReference type="Ensembl" id="ENSVURT00010027422.1">
    <property type="protein sequence ID" value="ENSVURP00010024083.1"/>
    <property type="gene ID" value="ENSVURG00010018470.1"/>
</dbReference>
<reference evidence="5" key="1">
    <citation type="submission" date="2018-12" db="EMBL/GenBank/DDBJ databases">
        <authorList>
            <person name="Yazar S."/>
        </authorList>
    </citation>
    <scope>NUCLEOTIDE SEQUENCE [LARGE SCALE GENOMIC DNA]</scope>
</reference>
<dbReference type="InterPro" id="IPR027989">
    <property type="entry name" value="DUF4461"/>
</dbReference>
<dbReference type="PANTHER" id="PTHR31596">
    <property type="entry name" value="T-CELL ACTIVATION INHIBITOR, MITOCHONDRIAL"/>
    <property type="match status" value="1"/>
</dbReference>
<dbReference type="RefSeq" id="XP_027728381.1">
    <property type="nucleotide sequence ID" value="XM_027872580.1"/>
</dbReference>
<dbReference type="GeneTree" id="ENSGT00390000012832"/>
<dbReference type="STRING" id="29139.ENSVURP00010024083"/>
<dbReference type="GO" id="GO:0005739">
    <property type="term" value="C:mitochondrion"/>
    <property type="evidence" value="ECO:0007669"/>
    <property type="project" value="TreeGrafter"/>
</dbReference>
<dbReference type="PANTHER" id="PTHR31596:SF1">
    <property type="entry name" value="T-CELL ACTIVATION INHIBITOR, MITOCHONDRIAL"/>
    <property type="match status" value="1"/>
</dbReference>